<gene>
    <name evidence="5 8" type="primary">tsf</name>
    <name evidence="8" type="ORF">COV62_02140</name>
</gene>
<dbReference type="HAMAP" id="MF_00050">
    <property type="entry name" value="EF_Ts"/>
    <property type="match status" value="1"/>
</dbReference>
<evidence type="ECO:0000259" key="7">
    <source>
        <dbReference type="Pfam" id="PF00889"/>
    </source>
</evidence>
<accession>A0A2H0N245</accession>
<evidence type="ECO:0000313" key="8">
    <source>
        <dbReference type="EMBL" id="PIR02176.1"/>
    </source>
</evidence>
<dbReference type="FunFam" id="1.10.8.10:FF:000001">
    <property type="entry name" value="Elongation factor Ts"/>
    <property type="match status" value="1"/>
</dbReference>
<comment type="similarity">
    <text evidence="1 5">Belongs to the EF-Ts family.</text>
</comment>
<organism evidence="8 9">
    <name type="scientific">Candidatus Nealsonbacteria bacterium CG11_big_fil_rev_8_21_14_0_20_35_11</name>
    <dbReference type="NCBI Taxonomy" id="1974713"/>
    <lineage>
        <taxon>Bacteria</taxon>
        <taxon>Candidatus Nealsoniibacteriota</taxon>
    </lineage>
</organism>
<dbReference type="Gene3D" id="1.10.8.10">
    <property type="entry name" value="DNA helicase RuvA subunit, C-terminal domain"/>
    <property type="match status" value="1"/>
</dbReference>
<evidence type="ECO:0000256" key="5">
    <source>
        <dbReference type="HAMAP-Rule" id="MF_00050"/>
    </source>
</evidence>
<dbReference type="Proteomes" id="UP000231139">
    <property type="component" value="Unassembled WGS sequence"/>
</dbReference>
<dbReference type="EMBL" id="PCWK01000048">
    <property type="protein sequence ID" value="PIR02176.1"/>
    <property type="molecule type" value="Genomic_DNA"/>
</dbReference>
<evidence type="ECO:0000256" key="3">
    <source>
        <dbReference type="ARBA" id="ARBA00022768"/>
    </source>
</evidence>
<dbReference type="CDD" id="cd14275">
    <property type="entry name" value="UBA_EF-Ts"/>
    <property type="match status" value="1"/>
</dbReference>
<evidence type="ECO:0000256" key="1">
    <source>
        <dbReference type="ARBA" id="ARBA00005532"/>
    </source>
</evidence>
<sequence>MVTIDQIKQLREETNVSVTECKKVLQEAKGNIEEAKKILKGKSQSFAQKKVGREAKAGIIDSYVHSGKKIGVLLEIHCESDFVARSREFQKLSHELCLQITAMTPLFLEEEDIPEEFLNREKIFFETQARNLGKSQKIINKIVKGKLEKYKKETSLLSQTWIRDETKTIEDLINEYIAKLGENIFVKKFTRYEL</sequence>
<comment type="caution">
    <text evidence="8">The sequence shown here is derived from an EMBL/GenBank/DDBJ whole genome shotgun (WGS) entry which is preliminary data.</text>
</comment>
<dbReference type="AlphaFoldDB" id="A0A2H0N245"/>
<dbReference type="PROSITE" id="PS01126">
    <property type="entry name" value="EF_TS_1"/>
    <property type="match status" value="1"/>
</dbReference>
<dbReference type="PANTHER" id="PTHR11741:SF0">
    <property type="entry name" value="ELONGATION FACTOR TS, MITOCHONDRIAL"/>
    <property type="match status" value="1"/>
</dbReference>
<keyword evidence="3 5" id="KW-0251">Elongation factor</keyword>
<dbReference type="GO" id="GO:0003746">
    <property type="term" value="F:translation elongation factor activity"/>
    <property type="evidence" value="ECO:0007669"/>
    <property type="project" value="UniProtKB-UniRule"/>
</dbReference>
<reference evidence="8 9" key="1">
    <citation type="submission" date="2017-09" db="EMBL/GenBank/DDBJ databases">
        <title>Depth-based differentiation of microbial function through sediment-hosted aquifers and enrichment of novel symbionts in the deep terrestrial subsurface.</title>
        <authorList>
            <person name="Probst A.J."/>
            <person name="Ladd B."/>
            <person name="Jarett J.K."/>
            <person name="Geller-Mcgrath D.E."/>
            <person name="Sieber C.M."/>
            <person name="Emerson J.B."/>
            <person name="Anantharaman K."/>
            <person name="Thomas B.C."/>
            <person name="Malmstrom R."/>
            <person name="Stieglmeier M."/>
            <person name="Klingl A."/>
            <person name="Woyke T."/>
            <person name="Ryan C.M."/>
            <person name="Banfield J.F."/>
        </authorList>
    </citation>
    <scope>NUCLEOTIDE SEQUENCE [LARGE SCALE GENOMIC DNA]</scope>
    <source>
        <strain evidence="8">CG11_big_fil_rev_8_21_14_0_20_35_11</strain>
    </source>
</reference>
<keyword evidence="4 5" id="KW-0648">Protein biosynthesis</keyword>
<proteinExistence type="inferred from homology"/>
<dbReference type="Gene3D" id="1.10.286.20">
    <property type="match status" value="1"/>
</dbReference>
<dbReference type="PANTHER" id="PTHR11741">
    <property type="entry name" value="ELONGATION FACTOR TS"/>
    <property type="match status" value="1"/>
</dbReference>
<dbReference type="InterPro" id="IPR009060">
    <property type="entry name" value="UBA-like_sf"/>
</dbReference>
<evidence type="ECO:0000256" key="2">
    <source>
        <dbReference type="ARBA" id="ARBA00016956"/>
    </source>
</evidence>
<dbReference type="Pfam" id="PF00889">
    <property type="entry name" value="EF_TS"/>
    <property type="match status" value="1"/>
</dbReference>
<dbReference type="InterPro" id="IPR014039">
    <property type="entry name" value="Transl_elong_EFTs/EF1B_dimer"/>
</dbReference>
<feature type="region of interest" description="Involved in Mg(2+) ion dislocation from EF-Tu" evidence="5">
    <location>
        <begin position="80"/>
        <end position="83"/>
    </location>
</feature>
<dbReference type="InterPro" id="IPR001816">
    <property type="entry name" value="Transl_elong_EFTs/EF1B"/>
</dbReference>
<protein>
    <recommendedName>
        <fullName evidence="2 5">Elongation factor Ts</fullName>
        <shortName evidence="5">EF-Ts</shortName>
    </recommendedName>
</protein>
<comment type="subcellular location">
    <subcellularLocation>
        <location evidence="5">Cytoplasm</location>
    </subcellularLocation>
</comment>
<dbReference type="Gene3D" id="3.30.479.20">
    <property type="entry name" value="Elongation factor Ts, dimerisation domain"/>
    <property type="match status" value="1"/>
</dbReference>
<dbReference type="GO" id="GO:0005737">
    <property type="term" value="C:cytoplasm"/>
    <property type="evidence" value="ECO:0007669"/>
    <property type="project" value="UniProtKB-SubCell"/>
</dbReference>
<dbReference type="InterPro" id="IPR018101">
    <property type="entry name" value="Transl_elong_Ts_CS"/>
</dbReference>
<dbReference type="SUPFAM" id="SSF54713">
    <property type="entry name" value="Elongation factor Ts (EF-Ts), dimerisation domain"/>
    <property type="match status" value="1"/>
</dbReference>
<dbReference type="InterPro" id="IPR036402">
    <property type="entry name" value="EF-Ts_dimer_sf"/>
</dbReference>
<dbReference type="SUPFAM" id="SSF46934">
    <property type="entry name" value="UBA-like"/>
    <property type="match status" value="1"/>
</dbReference>
<keyword evidence="5" id="KW-0963">Cytoplasm</keyword>
<evidence type="ECO:0000256" key="6">
    <source>
        <dbReference type="SAM" id="Coils"/>
    </source>
</evidence>
<keyword evidence="6" id="KW-0175">Coiled coil</keyword>
<evidence type="ECO:0000313" key="9">
    <source>
        <dbReference type="Proteomes" id="UP000231139"/>
    </source>
</evidence>
<feature type="domain" description="Translation elongation factor EFTs/EF1B dimerisation" evidence="7">
    <location>
        <begin position="54"/>
        <end position="194"/>
    </location>
</feature>
<name>A0A2H0N245_9BACT</name>
<comment type="function">
    <text evidence="5">Associates with the EF-Tu.GDP complex and induces the exchange of GDP to GTP. It remains bound to the aminoacyl-tRNA.EF-Tu.GTP complex up to the GTP hydrolysis stage on the ribosome.</text>
</comment>
<evidence type="ECO:0000256" key="4">
    <source>
        <dbReference type="ARBA" id="ARBA00022917"/>
    </source>
</evidence>
<feature type="coiled-coil region" evidence="6">
    <location>
        <begin position="18"/>
        <end position="45"/>
    </location>
</feature>